<feature type="non-terminal residue" evidence="2">
    <location>
        <position position="1"/>
    </location>
</feature>
<feature type="region of interest" description="Disordered" evidence="1">
    <location>
        <begin position="153"/>
        <end position="294"/>
    </location>
</feature>
<dbReference type="AlphaFoldDB" id="A0A6J4I5W8"/>
<sequence>GGAGQVDSGDEHGQRLPRGAAAQGRFGELGPARRTRRRVRDLRRLRRLALRPRAGRLGRARDRRGAHGRHVRVHGARPRRDVLGAPGRGRRLHVRPRRHGPVGRVRDGGGDPARVRRGPGGHRHLHRRLRRVPRPVRDHRRLVGLPRLLRALRRDPPARGGRGAQGHVRHRRDRAGRAGPLRDRRGRVLRRREPHRHPRHRRRRRLAAAAARPGRGVGELPVRDLVLPRGRGRPARRRGGTRPRAGGAARDHRRDGDPGGERGRRPGPRARSAGRARSVHQREPAGQRAGGRLRRVDLDLHHGQLHRAARADRELLLDHLRLLAPDLRPLACRLPAPRAVEDQRPQGADAGADHPRRHRLRARRVRQRRHPHQPRRVRGDAVLRADDGGPPGPAHPQPRHAPALPDAGRARHHRRRPGARARGRGGHVPRRRRGGPVRARGVRGAHGVVRLLLTSPPRRRGAGRGVRGPGRGGGGGAV</sequence>
<evidence type="ECO:0000256" key="1">
    <source>
        <dbReference type="SAM" id="MobiDB-lite"/>
    </source>
</evidence>
<protein>
    <submittedName>
        <fullName evidence="2">Ethanolamine permease</fullName>
    </submittedName>
</protein>
<evidence type="ECO:0000313" key="2">
    <source>
        <dbReference type="EMBL" id="CAA9242474.1"/>
    </source>
</evidence>
<feature type="compositionally biased region" description="Gly residues" evidence="1">
    <location>
        <begin position="463"/>
        <end position="478"/>
    </location>
</feature>
<feature type="region of interest" description="Disordered" evidence="1">
    <location>
        <begin position="455"/>
        <end position="478"/>
    </location>
</feature>
<feature type="compositionally biased region" description="Basic residues" evidence="1">
    <location>
        <begin position="66"/>
        <end position="77"/>
    </location>
</feature>
<feature type="compositionally biased region" description="Basic residues" evidence="1">
    <location>
        <begin position="230"/>
        <end position="241"/>
    </location>
</feature>
<gene>
    <name evidence="2" type="ORF">AVDCRST_MAG54-1566</name>
</gene>
<reference evidence="2" key="1">
    <citation type="submission" date="2020-02" db="EMBL/GenBank/DDBJ databases">
        <authorList>
            <person name="Meier V. D."/>
        </authorList>
    </citation>
    <scope>NUCLEOTIDE SEQUENCE</scope>
    <source>
        <strain evidence="2">AVDCRST_MAG54</strain>
    </source>
</reference>
<feature type="compositionally biased region" description="Basic and acidic residues" evidence="1">
    <location>
        <begin position="249"/>
        <end position="264"/>
    </location>
</feature>
<feature type="compositionally biased region" description="Basic and acidic residues" evidence="1">
    <location>
        <begin position="377"/>
        <end position="387"/>
    </location>
</feature>
<feature type="region of interest" description="Disordered" evidence="1">
    <location>
        <begin position="57"/>
        <end position="126"/>
    </location>
</feature>
<feature type="compositionally biased region" description="Basic residues" evidence="1">
    <location>
        <begin position="410"/>
        <end position="440"/>
    </location>
</feature>
<feature type="region of interest" description="Disordered" evidence="1">
    <location>
        <begin position="1"/>
        <end position="38"/>
    </location>
</feature>
<feature type="non-terminal residue" evidence="2">
    <location>
        <position position="478"/>
    </location>
</feature>
<feature type="compositionally biased region" description="Basic residues" evidence="1">
    <location>
        <begin position="265"/>
        <end position="279"/>
    </location>
</feature>
<feature type="compositionally biased region" description="Basic residues" evidence="1">
    <location>
        <begin position="88"/>
        <end position="101"/>
    </location>
</feature>
<proteinExistence type="predicted"/>
<organism evidence="2">
    <name type="scientific">uncultured Actinomycetospora sp</name>
    <dbReference type="NCBI Taxonomy" id="1135996"/>
    <lineage>
        <taxon>Bacteria</taxon>
        <taxon>Bacillati</taxon>
        <taxon>Actinomycetota</taxon>
        <taxon>Actinomycetes</taxon>
        <taxon>Pseudonocardiales</taxon>
        <taxon>Pseudonocardiaceae</taxon>
        <taxon>Actinomycetospora</taxon>
        <taxon>environmental samples</taxon>
    </lineage>
</organism>
<feature type="compositionally biased region" description="Basic residues" evidence="1">
    <location>
        <begin position="355"/>
        <end position="376"/>
    </location>
</feature>
<name>A0A6J4I5W8_9PSEU</name>
<feature type="region of interest" description="Disordered" evidence="1">
    <location>
        <begin position="338"/>
        <end position="440"/>
    </location>
</feature>
<feature type="compositionally biased region" description="Basic residues" evidence="1">
    <location>
        <begin position="184"/>
        <end position="206"/>
    </location>
</feature>
<accession>A0A6J4I5W8</accession>
<dbReference type="EMBL" id="CADCTH010000215">
    <property type="protein sequence ID" value="CAA9242474.1"/>
    <property type="molecule type" value="Genomic_DNA"/>
</dbReference>
<feature type="compositionally biased region" description="Basic residues" evidence="1">
    <location>
        <begin position="115"/>
        <end position="126"/>
    </location>
</feature>